<gene>
    <name evidence="1" type="ORF">AVDCRST_MAG59-500</name>
</gene>
<accession>A0A6J4U1H9</accession>
<reference evidence="1" key="1">
    <citation type="submission" date="2020-02" db="EMBL/GenBank/DDBJ databases">
        <authorList>
            <person name="Meier V. D."/>
        </authorList>
    </citation>
    <scope>NUCLEOTIDE SEQUENCE</scope>
    <source>
        <strain evidence="1">AVDCRST_MAG59</strain>
    </source>
</reference>
<dbReference type="EMBL" id="CADCWF010000020">
    <property type="protein sequence ID" value="CAA9537796.1"/>
    <property type="molecule type" value="Genomic_DNA"/>
</dbReference>
<proteinExistence type="predicted"/>
<evidence type="ECO:0000313" key="1">
    <source>
        <dbReference type="EMBL" id="CAA9537796.1"/>
    </source>
</evidence>
<sequence length="49" mass="5019">ATPITDPAARREIMAAILADLHQPGDLAAWLDGSPLMEIAFDGDDGAAG</sequence>
<organism evidence="1">
    <name type="scientific">uncultured Thermomicrobiales bacterium</name>
    <dbReference type="NCBI Taxonomy" id="1645740"/>
    <lineage>
        <taxon>Bacteria</taxon>
        <taxon>Pseudomonadati</taxon>
        <taxon>Thermomicrobiota</taxon>
        <taxon>Thermomicrobia</taxon>
        <taxon>Thermomicrobiales</taxon>
        <taxon>environmental samples</taxon>
    </lineage>
</organism>
<protein>
    <submittedName>
        <fullName evidence="1">Uncharacterized protein</fullName>
    </submittedName>
</protein>
<name>A0A6J4U1H9_9BACT</name>
<dbReference type="AlphaFoldDB" id="A0A6J4U1H9"/>
<feature type="non-terminal residue" evidence="1">
    <location>
        <position position="1"/>
    </location>
</feature>